<feature type="region of interest" description="Disordered" evidence="1">
    <location>
        <begin position="162"/>
        <end position="308"/>
    </location>
</feature>
<feature type="region of interest" description="Disordered" evidence="1">
    <location>
        <begin position="88"/>
        <end position="110"/>
    </location>
</feature>
<dbReference type="GeneID" id="18909789"/>
<dbReference type="EMBL" id="JH930476">
    <property type="protein sequence ID" value="EKM51905.1"/>
    <property type="molecule type" value="Genomic_DNA"/>
</dbReference>
<gene>
    <name evidence="2" type="ORF">PHACADRAFT_177314</name>
</gene>
<dbReference type="HOGENOM" id="CLU_667488_0_0_1"/>
<name>K5VYM1_PHACS</name>
<dbReference type="InParanoid" id="K5VYM1"/>
<evidence type="ECO:0008006" key="4">
    <source>
        <dbReference type="Google" id="ProtNLM"/>
    </source>
</evidence>
<dbReference type="AlphaFoldDB" id="K5VYM1"/>
<feature type="compositionally biased region" description="Acidic residues" evidence="1">
    <location>
        <begin position="196"/>
        <end position="217"/>
    </location>
</feature>
<protein>
    <recommendedName>
        <fullName evidence="4">C2H2-type domain-containing protein</fullName>
    </recommendedName>
</protein>
<proteinExistence type="predicted"/>
<reference evidence="2 3" key="1">
    <citation type="journal article" date="2012" name="BMC Genomics">
        <title>Comparative genomics of the white-rot fungi, Phanerochaete carnosa and P. chrysosporium, to elucidate the genetic basis of the distinct wood types they colonize.</title>
        <authorList>
            <person name="Suzuki H."/>
            <person name="MacDonald J."/>
            <person name="Syed K."/>
            <person name="Salamov A."/>
            <person name="Hori C."/>
            <person name="Aerts A."/>
            <person name="Henrissat B."/>
            <person name="Wiebenga A."/>
            <person name="vanKuyk P.A."/>
            <person name="Barry K."/>
            <person name="Lindquist E."/>
            <person name="LaButti K."/>
            <person name="Lapidus A."/>
            <person name="Lucas S."/>
            <person name="Coutinho P."/>
            <person name="Gong Y."/>
            <person name="Samejima M."/>
            <person name="Mahadevan R."/>
            <person name="Abou-Zaid M."/>
            <person name="de Vries R.P."/>
            <person name="Igarashi K."/>
            <person name="Yadav J.S."/>
            <person name="Grigoriev I.V."/>
            <person name="Master E.R."/>
        </authorList>
    </citation>
    <scope>NUCLEOTIDE SEQUENCE [LARGE SCALE GENOMIC DNA]</scope>
    <source>
        <strain evidence="2 3">HHB-10118-sp</strain>
    </source>
</reference>
<feature type="compositionally biased region" description="Low complexity" evidence="1">
    <location>
        <begin position="241"/>
        <end position="280"/>
    </location>
</feature>
<evidence type="ECO:0000256" key="1">
    <source>
        <dbReference type="SAM" id="MobiDB-lite"/>
    </source>
</evidence>
<evidence type="ECO:0000313" key="2">
    <source>
        <dbReference type="EMBL" id="EKM51905.1"/>
    </source>
</evidence>
<sequence length="412" mass="45155">MQHSYDSLFDDFTSFLYSPELHAKEIPLDPWYAASFHADLGSPLSDGLASGTPVSALSLLYDGSSGAQSDFYTCSGLDDFAGSPISDASSPRSLFDDPTLSPPTSIIDDRGAGLDETLALPSDFSHASTSLFAYDRRSHSSSTSQTCPSPLASVWELSNLPTSCSSSRSASPRVPTNAYKPYDTSHESDANADGVSDSESEYDDSGDSDYVDDADEDYTPRRASHKKPTHAKHSHSVAKPSPSSTSRTARTTRVNRYSPYTSPRAGSSSSASSSECGSPRTRCPQLKRTSARKEQISAPVPRTQVTSNSSKRWNCPLCDYVQKNRRRPDLKRHILGHYQEDKHVCCGVPLHLASHYGVADTAEVVEWRREDRVGGCWQVFSRRDALIRHLKNPKKKCVNHEALPSKVLKGRK</sequence>
<dbReference type="OrthoDB" id="8922241at2759"/>
<organism evidence="2 3">
    <name type="scientific">Phanerochaete carnosa (strain HHB-10118-sp)</name>
    <name type="common">White-rot fungus</name>
    <name type="synonym">Peniophora carnosa</name>
    <dbReference type="NCBI Taxonomy" id="650164"/>
    <lineage>
        <taxon>Eukaryota</taxon>
        <taxon>Fungi</taxon>
        <taxon>Dikarya</taxon>
        <taxon>Basidiomycota</taxon>
        <taxon>Agaricomycotina</taxon>
        <taxon>Agaricomycetes</taxon>
        <taxon>Polyporales</taxon>
        <taxon>Phanerochaetaceae</taxon>
        <taxon>Phanerochaete</taxon>
    </lineage>
</organism>
<dbReference type="KEGG" id="pco:PHACADRAFT_177314"/>
<evidence type="ECO:0000313" key="3">
    <source>
        <dbReference type="Proteomes" id="UP000008370"/>
    </source>
</evidence>
<feature type="compositionally biased region" description="Basic residues" evidence="1">
    <location>
        <begin position="222"/>
        <end position="236"/>
    </location>
</feature>
<keyword evidence="3" id="KW-1185">Reference proteome</keyword>
<dbReference type="Proteomes" id="UP000008370">
    <property type="component" value="Unassembled WGS sequence"/>
</dbReference>
<dbReference type="RefSeq" id="XP_007399698.1">
    <property type="nucleotide sequence ID" value="XM_007399636.1"/>
</dbReference>
<accession>K5VYM1</accession>